<evidence type="ECO:0000313" key="2">
    <source>
        <dbReference type="EMBL" id="ORE12512.1"/>
    </source>
</evidence>
<protein>
    <submittedName>
        <fullName evidence="2">Uncharacterized protein</fullName>
    </submittedName>
</protein>
<accession>A0A1X0RKE7</accession>
<feature type="compositionally biased region" description="Basic and acidic residues" evidence="1">
    <location>
        <begin position="43"/>
        <end position="55"/>
    </location>
</feature>
<dbReference type="Proteomes" id="UP000242381">
    <property type="component" value="Unassembled WGS sequence"/>
</dbReference>
<organism evidence="2 3">
    <name type="scientific">Rhizopus microsporus</name>
    <dbReference type="NCBI Taxonomy" id="58291"/>
    <lineage>
        <taxon>Eukaryota</taxon>
        <taxon>Fungi</taxon>
        <taxon>Fungi incertae sedis</taxon>
        <taxon>Mucoromycota</taxon>
        <taxon>Mucoromycotina</taxon>
        <taxon>Mucoromycetes</taxon>
        <taxon>Mucorales</taxon>
        <taxon>Mucorineae</taxon>
        <taxon>Rhizopodaceae</taxon>
        <taxon>Rhizopus</taxon>
    </lineage>
</organism>
<reference evidence="2 3" key="1">
    <citation type="journal article" date="2016" name="Proc. Natl. Acad. Sci. U.S.A.">
        <title>Lipid metabolic changes in an early divergent fungus govern the establishment of a mutualistic symbiosis with endobacteria.</title>
        <authorList>
            <person name="Lastovetsky O.A."/>
            <person name="Gaspar M.L."/>
            <person name="Mondo S.J."/>
            <person name="LaButti K.M."/>
            <person name="Sandor L."/>
            <person name="Grigoriev I.V."/>
            <person name="Henry S.A."/>
            <person name="Pawlowska T.E."/>
        </authorList>
    </citation>
    <scope>NUCLEOTIDE SEQUENCE [LARGE SCALE GENOMIC DNA]</scope>
    <source>
        <strain evidence="2 3">ATCC 11559</strain>
    </source>
</reference>
<dbReference type="AlphaFoldDB" id="A0A1X0RKE7"/>
<evidence type="ECO:0000313" key="3">
    <source>
        <dbReference type="Proteomes" id="UP000242381"/>
    </source>
</evidence>
<gene>
    <name evidence="2" type="ORF">BCV71DRAFT_280927</name>
</gene>
<sequence length="147" mass="17188">MFYCHYCTLIQFYSLLFSYIHNNIAPSIRTFRERVAASRRRRRVEDEHEETDVATRPRGRPRTIESSDAESRSRGRLRAEPAVYISQLSRLRPLDLGRMDKECSHCHALHWIDERQKTSSLSNSSWESCCKRGSVQLLSSCLTHLNT</sequence>
<evidence type="ECO:0000256" key="1">
    <source>
        <dbReference type="SAM" id="MobiDB-lite"/>
    </source>
</evidence>
<feature type="compositionally biased region" description="Basic and acidic residues" evidence="1">
    <location>
        <begin position="62"/>
        <end position="76"/>
    </location>
</feature>
<proteinExistence type="predicted"/>
<feature type="region of interest" description="Disordered" evidence="1">
    <location>
        <begin position="39"/>
        <end position="76"/>
    </location>
</feature>
<name>A0A1X0RKE7_RHIZD</name>
<dbReference type="EMBL" id="KV921650">
    <property type="protein sequence ID" value="ORE12512.1"/>
    <property type="molecule type" value="Genomic_DNA"/>
</dbReference>